<dbReference type="InterPro" id="IPR036617">
    <property type="entry name" value="BAF_sf"/>
</dbReference>
<dbReference type="InterPro" id="IPR051387">
    <property type="entry name" value="BAF"/>
</dbReference>
<proteinExistence type="predicted"/>
<dbReference type="SMART" id="SM01023">
    <property type="entry name" value="BAF"/>
    <property type="match status" value="1"/>
</dbReference>
<dbReference type="PANTHER" id="PTHR47507:SF6">
    <property type="entry name" value="BARRIER-TO-AUTOINTEGRATION FACTOR"/>
    <property type="match status" value="1"/>
</dbReference>
<comment type="subcellular location">
    <subcellularLocation>
        <location evidence="1">Nucleus</location>
    </subcellularLocation>
</comment>
<organism evidence="3 4">
    <name type="scientific">Mya arenaria</name>
    <name type="common">Soft-shell clam</name>
    <dbReference type="NCBI Taxonomy" id="6604"/>
    <lineage>
        <taxon>Eukaryota</taxon>
        <taxon>Metazoa</taxon>
        <taxon>Spiralia</taxon>
        <taxon>Lophotrochozoa</taxon>
        <taxon>Mollusca</taxon>
        <taxon>Bivalvia</taxon>
        <taxon>Autobranchia</taxon>
        <taxon>Heteroconchia</taxon>
        <taxon>Euheterodonta</taxon>
        <taxon>Imparidentia</taxon>
        <taxon>Neoheterodontei</taxon>
        <taxon>Myida</taxon>
        <taxon>Myoidea</taxon>
        <taxon>Myidae</taxon>
        <taxon>Mya</taxon>
    </lineage>
</organism>
<evidence type="ECO:0000313" key="4">
    <source>
        <dbReference type="Proteomes" id="UP001164746"/>
    </source>
</evidence>
<dbReference type="Gene3D" id="1.10.150.40">
    <property type="entry name" value="Barrier-to-autointegration factor, BAF"/>
    <property type="match status" value="1"/>
</dbReference>
<evidence type="ECO:0000256" key="2">
    <source>
        <dbReference type="ARBA" id="ARBA00023242"/>
    </source>
</evidence>
<dbReference type="InterPro" id="IPR004122">
    <property type="entry name" value="BAF_prot"/>
</dbReference>
<dbReference type="Pfam" id="PF02961">
    <property type="entry name" value="SAM_BAF"/>
    <property type="match status" value="1"/>
</dbReference>
<accession>A0ABY7F8Y0</accession>
<dbReference type="PANTHER" id="PTHR47507">
    <property type="entry name" value="BARRIER TO AUTOINTEGRATION FACTOR 2"/>
    <property type="match status" value="1"/>
</dbReference>
<dbReference type="Proteomes" id="UP001164746">
    <property type="component" value="Chromosome 11"/>
</dbReference>
<evidence type="ECO:0000256" key="1">
    <source>
        <dbReference type="ARBA" id="ARBA00004123"/>
    </source>
</evidence>
<dbReference type="SUPFAM" id="SSF47798">
    <property type="entry name" value="Barrier-to-autointegration factor, BAF"/>
    <property type="match status" value="1"/>
</dbReference>
<evidence type="ECO:0000313" key="3">
    <source>
        <dbReference type="EMBL" id="WAR18475.1"/>
    </source>
</evidence>
<gene>
    <name evidence="3" type="ORF">MAR_000313</name>
</gene>
<reference evidence="3" key="1">
    <citation type="submission" date="2022-11" db="EMBL/GenBank/DDBJ databases">
        <title>Centuries of genome instability and evolution in soft-shell clam transmissible cancer (bioRxiv).</title>
        <authorList>
            <person name="Hart S.F.M."/>
            <person name="Yonemitsu M.A."/>
            <person name="Giersch R.M."/>
            <person name="Beal B.F."/>
            <person name="Arriagada G."/>
            <person name="Davis B.W."/>
            <person name="Ostrander E.A."/>
            <person name="Goff S.P."/>
            <person name="Metzger M.J."/>
        </authorList>
    </citation>
    <scope>NUCLEOTIDE SEQUENCE</scope>
    <source>
        <strain evidence="3">MELC-2E11</strain>
        <tissue evidence="3">Siphon/mantle</tissue>
    </source>
</reference>
<dbReference type="EMBL" id="CP111022">
    <property type="protein sequence ID" value="WAR18475.1"/>
    <property type="molecule type" value="Genomic_DNA"/>
</dbReference>
<keyword evidence="2" id="KW-0539">Nucleus</keyword>
<sequence>MTSRVHRDFVKEPMGNKSATALPGIGIVAGRNLSAAGYAKASNVFGKFLALEYGIVNIGSTIASRSIQTAAKKALETAGKGALDTGAKAEAALWPRSPPSLGTSGSVDLTAVFHNVNKECSGDSKWNMSEQSVIADVSRHLKTLHMNVQLKRTPGLGRSTGDIRA</sequence>
<keyword evidence="4" id="KW-1185">Reference proteome</keyword>
<name>A0ABY7F8Y0_MYAAR</name>
<protein>
    <submittedName>
        <fullName evidence="3">BAF-like protein</fullName>
    </submittedName>
</protein>